<dbReference type="InParanoid" id="W7XB03"/>
<reference evidence="4" key="1">
    <citation type="journal article" date="2006" name="PLoS Biol.">
        <title>Macronuclear genome sequence of the ciliate Tetrahymena thermophila, a model eukaryote.</title>
        <authorList>
            <person name="Eisen J.A."/>
            <person name="Coyne R.S."/>
            <person name="Wu M."/>
            <person name="Wu D."/>
            <person name="Thiagarajan M."/>
            <person name="Wortman J.R."/>
            <person name="Badger J.H."/>
            <person name="Ren Q."/>
            <person name="Amedeo P."/>
            <person name="Jones K.M."/>
            <person name="Tallon L.J."/>
            <person name="Delcher A.L."/>
            <person name="Salzberg S.L."/>
            <person name="Silva J.C."/>
            <person name="Haas B.J."/>
            <person name="Majoros W.H."/>
            <person name="Farzad M."/>
            <person name="Carlton J.M."/>
            <person name="Smith R.K. Jr."/>
            <person name="Garg J."/>
            <person name="Pearlman R.E."/>
            <person name="Karrer K.M."/>
            <person name="Sun L."/>
            <person name="Manning G."/>
            <person name="Elde N.C."/>
            <person name="Turkewitz A.P."/>
            <person name="Asai D.J."/>
            <person name="Wilkes D.E."/>
            <person name="Wang Y."/>
            <person name="Cai H."/>
            <person name="Collins K."/>
            <person name="Stewart B.A."/>
            <person name="Lee S.R."/>
            <person name="Wilamowska K."/>
            <person name="Weinberg Z."/>
            <person name="Ruzzo W.L."/>
            <person name="Wloga D."/>
            <person name="Gaertig J."/>
            <person name="Frankel J."/>
            <person name="Tsao C.-C."/>
            <person name="Gorovsky M.A."/>
            <person name="Keeling P.J."/>
            <person name="Waller R.F."/>
            <person name="Patron N.J."/>
            <person name="Cherry J.M."/>
            <person name="Stover N.A."/>
            <person name="Krieger C.J."/>
            <person name="del Toro C."/>
            <person name="Ryder H.F."/>
            <person name="Williamson S.C."/>
            <person name="Barbeau R.A."/>
            <person name="Hamilton E.P."/>
            <person name="Orias E."/>
        </authorList>
    </citation>
    <scope>NUCLEOTIDE SEQUENCE [LARGE SCALE GENOMIC DNA]</scope>
    <source>
        <strain evidence="4">SB210</strain>
    </source>
</reference>
<evidence type="ECO:0000313" key="4">
    <source>
        <dbReference type="Proteomes" id="UP000009168"/>
    </source>
</evidence>
<keyword evidence="4" id="KW-1185">Reference proteome</keyword>
<name>W7XB03_TETTS</name>
<dbReference type="EMBL" id="GG662707">
    <property type="protein sequence ID" value="EWS74527.1"/>
    <property type="molecule type" value="Genomic_DNA"/>
</dbReference>
<sequence length="158" mass="19480">MKFCQLYHNKQKSILPKKKLRKQKKKLRKQKKKKKLRKQKKKLRRPKKLKLTLILLLERLSNSLKLLLLFQWLSEQKKNHVQSKQNIQKINFYLIYLQVKYVLIGFLINCLINFQKNKRFFFFNLYQLQINKQFPLVNSIESKLIKNFEKQKFVLKND</sequence>
<keyword evidence="2 3" id="KW-0812">Transmembrane</keyword>
<dbReference type="RefSeq" id="XP_012652957.1">
    <property type="nucleotide sequence ID" value="XM_012797503.1"/>
</dbReference>
<dbReference type="Proteomes" id="UP000009168">
    <property type="component" value="Unassembled WGS sequence"/>
</dbReference>
<evidence type="ECO:0000256" key="2">
    <source>
        <dbReference type="SAM" id="Phobius"/>
    </source>
</evidence>
<gene>
    <name evidence="3" type="ORF">TTHERM_000644759</name>
</gene>
<evidence type="ECO:0000256" key="1">
    <source>
        <dbReference type="SAM" id="MobiDB-lite"/>
    </source>
</evidence>
<evidence type="ECO:0000313" key="3">
    <source>
        <dbReference type="EMBL" id="EWS74527.1"/>
    </source>
</evidence>
<accession>W7XB03</accession>
<feature type="transmembrane region" description="Helical" evidence="2">
    <location>
        <begin position="93"/>
        <end position="114"/>
    </location>
</feature>
<dbReference type="KEGG" id="tet:TTHERM_000644759"/>
<organism evidence="3 4">
    <name type="scientific">Tetrahymena thermophila (strain SB210)</name>
    <dbReference type="NCBI Taxonomy" id="312017"/>
    <lineage>
        <taxon>Eukaryota</taxon>
        <taxon>Sar</taxon>
        <taxon>Alveolata</taxon>
        <taxon>Ciliophora</taxon>
        <taxon>Intramacronucleata</taxon>
        <taxon>Oligohymenophorea</taxon>
        <taxon>Hymenostomatida</taxon>
        <taxon>Tetrahymenina</taxon>
        <taxon>Tetrahymenidae</taxon>
        <taxon>Tetrahymena</taxon>
    </lineage>
</organism>
<feature type="region of interest" description="Disordered" evidence="1">
    <location>
        <begin position="19"/>
        <end position="43"/>
    </location>
</feature>
<keyword evidence="2" id="KW-1133">Transmembrane helix</keyword>
<dbReference type="GeneID" id="24439985"/>
<proteinExistence type="predicted"/>
<keyword evidence="2" id="KW-0472">Membrane</keyword>
<dbReference type="AlphaFoldDB" id="W7XB03"/>
<protein>
    <submittedName>
        <fullName evidence="3">Transmembrane protein, putative</fullName>
    </submittedName>
</protein>